<keyword evidence="1" id="KW-0285">Flavoprotein</keyword>
<sequence length="124" mass="13214">DKLNSLPNTTVILNALSTEVVGDGAQVTALKYKDRGTEVEHTVELAGIFVQIGLLPNTDFLKNSAVELSNRGEIVINDRNETNVKGVFAAGDCTTVPYKQIIIATGEGAKASLSAFDYMIRSGV</sequence>
<feature type="domain" description="FAD/NAD(P)-binding" evidence="3">
    <location>
        <begin position="10"/>
        <end position="108"/>
    </location>
</feature>
<dbReference type="Gene3D" id="3.50.50.60">
    <property type="entry name" value="FAD/NAD(P)-binding domain"/>
    <property type="match status" value="2"/>
</dbReference>
<proteinExistence type="predicted"/>
<dbReference type="InterPro" id="IPR050097">
    <property type="entry name" value="Ferredoxin-NADP_redctase_2"/>
</dbReference>
<organism evidence="4 5">
    <name type="scientific">Acinetobacter proteolyticus</name>
    <dbReference type="NCBI Taxonomy" id="1776741"/>
    <lineage>
        <taxon>Bacteria</taxon>
        <taxon>Pseudomonadati</taxon>
        <taxon>Pseudomonadota</taxon>
        <taxon>Gammaproteobacteria</taxon>
        <taxon>Moraxellales</taxon>
        <taxon>Moraxellaceae</taxon>
        <taxon>Acinetobacter</taxon>
    </lineage>
</organism>
<feature type="non-terminal residue" evidence="4">
    <location>
        <position position="1"/>
    </location>
</feature>
<dbReference type="Pfam" id="PF07992">
    <property type="entry name" value="Pyr_redox_2"/>
    <property type="match status" value="1"/>
</dbReference>
<dbReference type="PANTHER" id="PTHR48105">
    <property type="entry name" value="THIOREDOXIN REDUCTASE 1-RELATED-RELATED"/>
    <property type="match status" value="1"/>
</dbReference>
<reference evidence="4 5" key="1">
    <citation type="submission" date="2017-12" db="EMBL/GenBank/DDBJ databases">
        <title>Draft Genome sequences of multiple microbial strains isolated from spacecraft associated surfaces.</title>
        <authorList>
            <person name="Seuylemezian A."/>
            <person name="Vaishampayan P."/>
            <person name="Venkateswaran K."/>
        </authorList>
    </citation>
    <scope>NUCLEOTIDE SEQUENCE [LARGE SCALE GENOMIC DNA]</scope>
    <source>
        <strain evidence="4 5">2P01AA</strain>
    </source>
</reference>
<dbReference type="PRINTS" id="PR00469">
    <property type="entry name" value="PNDRDTASEII"/>
</dbReference>
<dbReference type="GO" id="GO:0016491">
    <property type="term" value="F:oxidoreductase activity"/>
    <property type="evidence" value="ECO:0007669"/>
    <property type="project" value="UniProtKB-KW"/>
</dbReference>
<keyword evidence="2" id="KW-0560">Oxidoreductase</keyword>
<dbReference type="RefSeq" id="WP_171304467.1">
    <property type="nucleotide sequence ID" value="NZ_PISJ01000010.1"/>
</dbReference>
<dbReference type="InterPro" id="IPR023753">
    <property type="entry name" value="FAD/NAD-binding_dom"/>
</dbReference>
<dbReference type="EMBL" id="PISJ01000010">
    <property type="protein sequence ID" value="PKF34621.1"/>
    <property type="molecule type" value="Genomic_DNA"/>
</dbReference>
<accession>A0A2N0WGR8</accession>
<dbReference type="SUPFAM" id="SSF51905">
    <property type="entry name" value="FAD/NAD(P)-binding domain"/>
    <property type="match status" value="1"/>
</dbReference>
<gene>
    <name evidence="4" type="ORF">CW311_05450</name>
</gene>
<evidence type="ECO:0000256" key="2">
    <source>
        <dbReference type="ARBA" id="ARBA00023002"/>
    </source>
</evidence>
<evidence type="ECO:0000313" key="5">
    <source>
        <dbReference type="Proteomes" id="UP000233553"/>
    </source>
</evidence>
<dbReference type="AlphaFoldDB" id="A0A2N0WGR8"/>
<dbReference type="PRINTS" id="PR00368">
    <property type="entry name" value="FADPNR"/>
</dbReference>
<protein>
    <submittedName>
        <fullName evidence="4">Alkyl hydroperoxide reductase subunit F</fullName>
    </submittedName>
</protein>
<dbReference type="Proteomes" id="UP000233553">
    <property type="component" value="Unassembled WGS sequence"/>
</dbReference>
<name>A0A2N0WGR8_9GAMM</name>
<dbReference type="InterPro" id="IPR036188">
    <property type="entry name" value="FAD/NAD-bd_sf"/>
</dbReference>
<comment type="caution">
    <text evidence="4">The sequence shown here is derived from an EMBL/GenBank/DDBJ whole genome shotgun (WGS) entry which is preliminary data.</text>
</comment>
<evidence type="ECO:0000313" key="4">
    <source>
        <dbReference type="EMBL" id="PKF34621.1"/>
    </source>
</evidence>
<evidence type="ECO:0000259" key="3">
    <source>
        <dbReference type="Pfam" id="PF07992"/>
    </source>
</evidence>
<evidence type="ECO:0000256" key="1">
    <source>
        <dbReference type="ARBA" id="ARBA00022630"/>
    </source>
</evidence>